<gene>
    <name evidence="1" type="ORF">ABE541_11450</name>
</gene>
<sequence>MDKAEKHCIEKGERQKAISIALEFKEMGLPVEQIAKGTGLSIEEIEKLK</sequence>
<accession>A0ABV0BT48</accession>
<evidence type="ECO:0008006" key="3">
    <source>
        <dbReference type="Google" id="ProtNLM"/>
    </source>
</evidence>
<name>A0ABV0BT48_9SPHI</name>
<proteinExistence type="predicted"/>
<protein>
    <recommendedName>
        <fullName evidence="3">Transposase/invertase (TIGR01784 family)</fullName>
    </recommendedName>
</protein>
<dbReference type="Proteomes" id="UP001409291">
    <property type="component" value="Unassembled WGS sequence"/>
</dbReference>
<organism evidence="1 2">
    <name type="scientific">Sphingobacterium kitahiroshimense</name>
    <dbReference type="NCBI Taxonomy" id="470446"/>
    <lineage>
        <taxon>Bacteria</taxon>
        <taxon>Pseudomonadati</taxon>
        <taxon>Bacteroidota</taxon>
        <taxon>Sphingobacteriia</taxon>
        <taxon>Sphingobacteriales</taxon>
        <taxon>Sphingobacteriaceae</taxon>
        <taxon>Sphingobacterium</taxon>
    </lineage>
</organism>
<dbReference type="RefSeq" id="WP_346581300.1">
    <property type="nucleotide sequence ID" value="NZ_JBDJLH010000002.1"/>
</dbReference>
<keyword evidence="2" id="KW-1185">Reference proteome</keyword>
<comment type="caution">
    <text evidence="1">The sequence shown here is derived from an EMBL/GenBank/DDBJ whole genome shotgun (WGS) entry which is preliminary data.</text>
</comment>
<evidence type="ECO:0000313" key="2">
    <source>
        <dbReference type="Proteomes" id="UP001409291"/>
    </source>
</evidence>
<dbReference type="EMBL" id="JBDJNQ010000004">
    <property type="protein sequence ID" value="MEN5377881.1"/>
    <property type="molecule type" value="Genomic_DNA"/>
</dbReference>
<evidence type="ECO:0000313" key="1">
    <source>
        <dbReference type="EMBL" id="MEN5377881.1"/>
    </source>
</evidence>
<reference evidence="1 2" key="1">
    <citation type="submission" date="2024-04" db="EMBL/GenBank/DDBJ databases">
        <title>WGS of bacteria from Torrens River.</title>
        <authorList>
            <person name="Wyrsch E.R."/>
            <person name="Drigo B."/>
        </authorList>
    </citation>
    <scope>NUCLEOTIDE SEQUENCE [LARGE SCALE GENOMIC DNA]</scope>
    <source>
        <strain evidence="1 2">TWI391</strain>
    </source>
</reference>